<dbReference type="PANTHER" id="PTHR11439:SF467">
    <property type="entry name" value="INTEGRASE CATALYTIC DOMAIN-CONTAINING PROTEIN"/>
    <property type="match status" value="1"/>
</dbReference>
<reference evidence="1" key="1">
    <citation type="journal article" date="2019" name="Sci. Rep.">
        <title>Draft genome of Tanacetum cinerariifolium, the natural source of mosquito coil.</title>
        <authorList>
            <person name="Yamashiro T."/>
            <person name="Shiraishi A."/>
            <person name="Satake H."/>
            <person name="Nakayama K."/>
        </authorList>
    </citation>
    <scope>NUCLEOTIDE SEQUENCE</scope>
</reference>
<gene>
    <name evidence="1" type="ORF">Tci_008494</name>
</gene>
<accession>A0A6L2JHW4</accession>
<proteinExistence type="predicted"/>
<sequence length="217" mass="24993">MENSKRGSIPMQEKLKLSKSQGSMMYAVRCTRPDIAFAQNITSRFQHNPGDLHWTNIKNILKYLRNTKDTFLVYGRDIKRELRVSCYTDAGYLTNADDLKSQTGYVFLRLPVDSELPCSKTYFEANNLSKCVVFEFLRLVPSCYAIFDLEPLSLSLNPRSLNLFLVCLDRLCHLAILCLDQHAHTLHLLESLLTISLDNLCLDNLDFLKEDLEYQSL</sequence>
<dbReference type="PANTHER" id="PTHR11439">
    <property type="entry name" value="GAG-POL-RELATED RETROTRANSPOSON"/>
    <property type="match status" value="1"/>
</dbReference>
<organism evidence="1">
    <name type="scientific">Tanacetum cinerariifolium</name>
    <name type="common">Dalmatian daisy</name>
    <name type="synonym">Chrysanthemum cinerariifolium</name>
    <dbReference type="NCBI Taxonomy" id="118510"/>
    <lineage>
        <taxon>Eukaryota</taxon>
        <taxon>Viridiplantae</taxon>
        <taxon>Streptophyta</taxon>
        <taxon>Embryophyta</taxon>
        <taxon>Tracheophyta</taxon>
        <taxon>Spermatophyta</taxon>
        <taxon>Magnoliopsida</taxon>
        <taxon>eudicotyledons</taxon>
        <taxon>Gunneridae</taxon>
        <taxon>Pentapetalae</taxon>
        <taxon>asterids</taxon>
        <taxon>campanulids</taxon>
        <taxon>Asterales</taxon>
        <taxon>Asteraceae</taxon>
        <taxon>Asteroideae</taxon>
        <taxon>Anthemideae</taxon>
        <taxon>Anthemidinae</taxon>
        <taxon>Tanacetum</taxon>
    </lineage>
</organism>
<comment type="caution">
    <text evidence="1">The sequence shown here is derived from an EMBL/GenBank/DDBJ whole genome shotgun (WGS) entry which is preliminary data.</text>
</comment>
<evidence type="ECO:0000313" key="1">
    <source>
        <dbReference type="EMBL" id="GEU36516.1"/>
    </source>
</evidence>
<dbReference type="EMBL" id="BKCJ010000819">
    <property type="protein sequence ID" value="GEU36516.1"/>
    <property type="molecule type" value="Genomic_DNA"/>
</dbReference>
<dbReference type="AlphaFoldDB" id="A0A6L2JHW4"/>
<protein>
    <submittedName>
        <fullName evidence="1">Retrotransposon protein, putative, Ty1-copia subclass</fullName>
    </submittedName>
</protein>
<name>A0A6L2JHW4_TANCI</name>